<proteinExistence type="predicted"/>
<reference evidence="3 4" key="1">
    <citation type="submission" date="2020-08" db="EMBL/GenBank/DDBJ databases">
        <title>Sequencing the genomes of 1000 actinobacteria strains.</title>
        <authorList>
            <person name="Klenk H.-P."/>
        </authorList>
    </citation>
    <scope>NUCLEOTIDE SEQUENCE [LARGE SCALE GENOMIC DNA]</scope>
    <source>
        <strain evidence="3 4">DSM 45886</strain>
    </source>
</reference>
<dbReference type="InterPro" id="IPR030395">
    <property type="entry name" value="GP_PDE_dom"/>
</dbReference>
<accession>A0A7W7SLZ5</accession>
<feature type="region of interest" description="Disordered" evidence="1">
    <location>
        <begin position="1"/>
        <end position="24"/>
    </location>
</feature>
<organism evidence="3 4">
    <name type="scientific">Micromonospora polyrhachis</name>
    <dbReference type="NCBI Taxonomy" id="1282883"/>
    <lineage>
        <taxon>Bacteria</taxon>
        <taxon>Bacillati</taxon>
        <taxon>Actinomycetota</taxon>
        <taxon>Actinomycetes</taxon>
        <taxon>Micromonosporales</taxon>
        <taxon>Micromonosporaceae</taxon>
        <taxon>Micromonospora</taxon>
    </lineage>
</organism>
<name>A0A7W7SLZ5_9ACTN</name>
<keyword evidence="3" id="KW-0378">Hydrolase</keyword>
<dbReference type="GO" id="GO:0006629">
    <property type="term" value="P:lipid metabolic process"/>
    <property type="evidence" value="ECO:0007669"/>
    <property type="project" value="InterPro"/>
</dbReference>
<dbReference type="PANTHER" id="PTHR46211:SF1">
    <property type="entry name" value="GLYCEROPHOSPHODIESTER PHOSPHODIESTERASE, CYTOPLASMIC"/>
    <property type="match status" value="1"/>
</dbReference>
<dbReference type="GO" id="GO:0008889">
    <property type="term" value="F:glycerophosphodiester phosphodiesterase activity"/>
    <property type="evidence" value="ECO:0007669"/>
    <property type="project" value="UniProtKB-EC"/>
</dbReference>
<comment type="caution">
    <text evidence="3">The sequence shown here is derived from an EMBL/GenBank/DDBJ whole genome shotgun (WGS) entry which is preliminary data.</text>
</comment>
<feature type="domain" description="GP-PDE" evidence="2">
    <location>
        <begin position="265"/>
        <end position="501"/>
    </location>
</feature>
<dbReference type="PANTHER" id="PTHR46211">
    <property type="entry name" value="GLYCEROPHOSPHORYL DIESTER PHOSPHODIESTERASE"/>
    <property type="match status" value="1"/>
</dbReference>
<dbReference type="Proteomes" id="UP000578819">
    <property type="component" value="Unassembled WGS sequence"/>
</dbReference>
<evidence type="ECO:0000259" key="2">
    <source>
        <dbReference type="PROSITE" id="PS51704"/>
    </source>
</evidence>
<keyword evidence="4" id="KW-1185">Reference proteome</keyword>
<dbReference type="Gene3D" id="3.20.20.190">
    <property type="entry name" value="Phosphatidylinositol (PI) phosphodiesterase"/>
    <property type="match status" value="1"/>
</dbReference>
<evidence type="ECO:0000256" key="1">
    <source>
        <dbReference type="SAM" id="MobiDB-lite"/>
    </source>
</evidence>
<sequence>MKNLYVRATGRGPTPGSSTRDRSRSLRASIALAVLAASAATVTASVATPASALAPTPTSAAPTLAAAEPGKVHVSENFDSGGIPAGWRVVDGTWKVQNGRLVGTSPASGNNFKITFGSYLEHFRVDATVRFDSVLSSTRWTSVGMDVPANGSTPWWIATMRSGTTAANGLEFGERTTSNTWNVTNTGAAPTAAGTGRDVQVTIEVHGSQARWIYNGREALRTSSLRRSGTGGQAFFVNGATVSFDNVRVTELAPNTFIRTPGSPLTVIAHRGASSAAPENTLIAQDVARRGGANWIETDVQPSKDGVPFILHDSTVDRTTNGTGAIRTLTSTQLKALDAGSWFAPYYAGVRLPTLAEQLADLRTRGGNMFLEIKSGHSKAEVSQIVSVIRQQSMTNRVLVQSFDVDALRYARELAPELPLGLIRSTLDADPVAIATELGLTAYNPSNAALLTRPAVVADLHRAGVAMMVWTVDAAGSWQQLEQLGVDGIVTNRPAELAGWNAAFLQR</sequence>
<gene>
    <name evidence="3" type="ORF">FHR38_000980</name>
</gene>
<evidence type="ECO:0000313" key="3">
    <source>
        <dbReference type="EMBL" id="MBB4957247.1"/>
    </source>
</evidence>
<dbReference type="RefSeq" id="WP_184533121.1">
    <property type="nucleotide sequence ID" value="NZ_JACHJW010000001.1"/>
</dbReference>
<dbReference type="InterPro" id="IPR017946">
    <property type="entry name" value="PLC-like_Pdiesterase_TIM-brl"/>
</dbReference>
<dbReference type="Pfam" id="PF03009">
    <property type="entry name" value="GDPD"/>
    <property type="match status" value="1"/>
</dbReference>
<dbReference type="AlphaFoldDB" id="A0A7W7SLZ5"/>
<evidence type="ECO:0000313" key="4">
    <source>
        <dbReference type="Proteomes" id="UP000578819"/>
    </source>
</evidence>
<dbReference type="PROSITE" id="PS51704">
    <property type="entry name" value="GP_PDE"/>
    <property type="match status" value="1"/>
</dbReference>
<dbReference type="SUPFAM" id="SSF51695">
    <property type="entry name" value="PLC-like phosphodiesterases"/>
    <property type="match status" value="1"/>
</dbReference>
<protein>
    <submittedName>
        <fullName evidence="3">Glycerophosphoryl diester phosphodiesterase</fullName>
        <ecNumber evidence="3">3.1.4.46</ecNumber>
    </submittedName>
</protein>
<dbReference type="EMBL" id="JACHJW010000001">
    <property type="protein sequence ID" value="MBB4957247.1"/>
    <property type="molecule type" value="Genomic_DNA"/>
</dbReference>
<dbReference type="EC" id="3.1.4.46" evidence="3"/>
<dbReference type="Gene3D" id="2.60.120.560">
    <property type="entry name" value="Exo-inulinase, domain 1"/>
    <property type="match status" value="1"/>
</dbReference>